<proteinExistence type="predicted"/>
<dbReference type="Pfam" id="PF02563">
    <property type="entry name" value="Poly_export"/>
    <property type="match status" value="1"/>
</dbReference>
<dbReference type="InterPro" id="IPR003715">
    <property type="entry name" value="Poly_export_N"/>
</dbReference>
<dbReference type="InterPro" id="IPR049712">
    <property type="entry name" value="Poly_export"/>
</dbReference>
<dbReference type="Gene3D" id="3.10.560.10">
    <property type="entry name" value="Outer membrane lipoprotein wza domain like"/>
    <property type="match status" value="1"/>
</dbReference>
<dbReference type="NCBIfam" id="TIGR03027">
    <property type="entry name" value="pepcterm_export"/>
    <property type="match status" value="1"/>
</dbReference>
<evidence type="ECO:0000259" key="3">
    <source>
        <dbReference type="Pfam" id="PF02563"/>
    </source>
</evidence>
<feature type="domain" description="Polysaccharide export protein N-terminal" evidence="3">
    <location>
        <begin position="33"/>
        <end position="107"/>
    </location>
</feature>
<keyword evidence="6" id="KW-1185">Reference proteome</keyword>
<dbReference type="Pfam" id="PF10531">
    <property type="entry name" value="SLBB"/>
    <property type="match status" value="1"/>
</dbReference>
<dbReference type="PANTHER" id="PTHR33619:SF3">
    <property type="entry name" value="POLYSACCHARIDE EXPORT PROTEIN GFCE-RELATED"/>
    <property type="match status" value="1"/>
</dbReference>
<organism evidence="5 6">
    <name type="scientific">Falsiroseomonas bella</name>
    <dbReference type="NCBI Taxonomy" id="2184016"/>
    <lineage>
        <taxon>Bacteria</taxon>
        <taxon>Pseudomonadati</taxon>
        <taxon>Pseudomonadota</taxon>
        <taxon>Alphaproteobacteria</taxon>
        <taxon>Acetobacterales</taxon>
        <taxon>Roseomonadaceae</taxon>
        <taxon>Falsiroseomonas</taxon>
    </lineage>
</organism>
<feature type="domain" description="Soluble ligand binding" evidence="4">
    <location>
        <begin position="118"/>
        <end position="162"/>
    </location>
</feature>
<dbReference type="PROSITE" id="PS51257">
    <property type="entry name" value="PROKAR_LIPOPROTEIN"/>
    <property type="match status" value="1"/>
</dbReference>
<evidence type="ECO:0000313" key="6">
    <source>
        <dbReference type="Proteomes" id="UP000245765"/>
    </source>
</evidence>
<reference evidence="6" key="1">
    <citation type="submission" date="2018-05" db="EMBL/GenBank/DDBJ databases">
        <authorList>
            <person name="Du Z."/>
            <person name="Wang X."/>
        </authorList>
    </citation>
    <scope>NUCLEOTIDE SEQUENCE [LARGE SCALE GENOMIC DNA]</scope>
    <source>
        <strain evidence="6">CQN31</strain>
    </source>
</reference>
<dbReference type="OrthoDB" id="9808421at2"/>
<gene>
    <name evidence="5" type="ORF">DFH01_08250</name>
</gene>
<accession>A0A317FJY0</accession>
<feature type="signal peptide" evidence="2">
    <location>
        <begin position="1"/>
        <end position="23"/>
    </location>
</feature>
<sequence>MRVLRAIALLLPLAAAACQPPPAEPSTMAAAPQVTPDYVIGPGDSLSVFVFRSPELSMEVPVRPDGRISLPLVEDIEAAGRTPVQLSRQIEERLKQYVREPSVTVIVRGFVGPASRQVRIVGEAAQPRAIAFREGMTVLDALIEAGGLTRYAAGNSARLIRRESTSQETIPLRLNDLLRTGDLSQDLALRPGDTLVIPQGWF</sequence>
<dbReference type="GO" id="GO:0015159">
    <property type="term" value="F:polysaccharide transmembrane transporter activity"/>
    <property type="evidence" value="ECO:0007669"/>
    <property type="project" value="InterPro"/>
</dbReference>
<keyword evidence="1 2" id="KW-0732">Signal</keyword>
<dbReference type="Proteomes" id="UP000245765">
    <property type="component" value="Unassembled WGS sequence"/>
</dbReference>
<evidence type="ECO:0000256" key="2">
    <source>
        <dbReference type="SAM" id="SignalP"/>
    </source>
</evidence>
<evidence type="ECO:0000256" key="1">
    <source>
        <dbReference type="ARBA" id="ARBA00022729"/>
    </source>
</evidence>
<dbReference type="RefSeq" id="WP_109869996.1">
    <property type="nucleotide sequence ID" value="NZ_QGNA01000001.1"/>
</dbReference>
<dbReference type="InterPro" id="IPR019554">
    <property type="entry name" value="Soluble_ligand-bd"/>
</dbReference>
<dbReference type="PANTHER" id="PTHR33619">
    <property type="entry name" value="POLYSACCHARIDE EXPORT PROTEIN GFCE-RELATED"/>
    <property type="match status" value="1"/>
</dbReference>
<dbReference type="InterPro" id="IPR017477">
    <property type="entry name" value="PEP-CTERM_polysacc_export"/>
</dbReference>
<evidence type="ECO:0000259" key="4">
    <source>
        <dbReference type="Pfam" id="PF10531"/>
    </source>
</evidence>
<protein>
    <submittedName>
        <fullName evidence="5">Sugar ABC transporter substrate-binding protein</fullName>
    </submittedName>
</protein>
<evidence type="ECO:0000313" key="5">
    <source>
        <dbReference type="EMBL" id="PWS39374.1"/>
    </source>
</evidence>
<dbReference type="EMBL" id="QGNA01000001">
    <property type="protein sequence ID" value="PWS39374.1"/>
    <property type="molecule type" value="Genomic_DNA"/>
</dbReference>
<dbReference type="AlphaFoldDB" id="A0A317FJY0"/>
<feature type="chain" id="PRO_5016304665" evidence="2">
    <location>
        <begin position="24"/>
        <end position="202"/>
    </location>
</feature>
<name>A0A317FJY0_9PROT</name>
<comment type="caution">
    <text evidence="5">The sequence shown here is derived from an EMBL/GenBank/DDBJ whole genome shotgun (WGS) entry which is preliminary data.</text>
</comment>